<proteinExistence type="predicted"/>
<dbReference type="Gene3D" id="3.90.1530.10">
    <property type="entry name" value="Conserved hypothetical protein from pyrococcus furiosus pfu- 392566-001, ParB domain"/>
    <property type="match status" value="1"/>
</dbReference>
<protein>
    <submittedName>
        <fullName evidence="3">ParB N-terminal domain-containing protein</fullName>
    </submittedName>
</protein>
<dbReference type="EMBL" id="WUQX01000003">
    <property type="protein sequence ID" value="MXP79185.1"/>
    <property type="molecule type" value="Genomic_DNA"/>
</dbReference>
<dbReference type="InterPro" id="IPR036086">
    <property type="entry name" value="ParB/Sulfiredoxin_sf"/>
</dbReference>
<geneLocation type="plasmid" evidence="3">
    <name>unnamed</name>
</geneLocation>
<reference evidence="3 4" key="1">
    <citation type="submission" date="2019-12" db="EMBL/GenBank/DDBJ databases">
        <title>Sporaefaciens musculi gen. nov., sp. nov., a novel bacterium isolated from the caecum of an obese mouse.</title>
        <authorList>
            <person name="Rasmussen T.S."/>
            <person name="Streidl T."/>
            <person name="Hitch T.C.A."/>
            <person name="Wortmann E."/>
            <person name="Deptula P."/>
            <person name="Hansen M."/>
            <person name="Nielsen D.S."/>
            <person name="Clavel T."/>
            <person name="Vogensen F.K."/>
        </authorList>
    </citation>
    <scope>NUCLEOTIDE SEQUENCE [LARGE SCALE GENOMIC DNA]</scope>
    <source>
        <strain evidence="3 4">WCA-9-b2</strain>
        <plasmid evidence="3">unnamed</plasmid>
    </source>
</reference>
<dbReference type="SUPFAM" id="SSF110849">
    <property type="entry name" value="ParB/Sulfiredoxin"/>
    <property type="match status" value="1"/>
</dbReference>
<feature type="region of interest" description="Disordered" evidence="1">
    <location>
        <begin position="1"/>
        <end position="33"/>
    </location>
</feature>
<keyword evidence="3" id="KW-0614">Plasmid</keyword>
<sequence length="348" mass="39925">MAKRSLASQALTKRNTMQKAASKSEDFQKEITDETNVNELPDEVKEKIRYLEDNMLEDDPYNLEIYGESEVEMLSRSMKDYGFQGIILAYPHEGKYRIESGHRRREAGRLAGIDKYPVLVTEAPKEEWERRMRLFLGNLHGRKEKPMILARLAQGLFEAHEMEIKHKKREGLLKEGEITAINELVAIDMELDIKSVEKYRALLKLIPELQTMADSEVYSWSGLSSASTLNEEKQRSLAEMIRKQTEKEGAESVKKVRILEMISNLKLEQLSSDVKSAVGRNEKPEQKTGVRVRRKNGTKIIMKCAKSLHEVLDEESLIKDNEVSVVIETLEGLKKSIDEKIDALKMET</sequence>
<dbReference type="AlphaFoldDB" id="A0A7X3MMP6"/>
<dbReference type="SMART" id="SM00470">
    <property type="entry name" value="ParB"/>
    <property type="match status" value="1"/>
</dbReference>
<name>A0A7X3MMP6_9FIRM</name>
<feature type="domain" description="ParB-like N-terminal" evidence="2">
    <location>
        <begin position="49"/>
        <end position="139"/>
    </location>
</feature>
<accession>A0A7X3MMP6</accession>
<feature type="compositionally biased region" description="Basic and acidic residues" evidence="1">
    <location>
        <begin position="22"/>
        <end position="32"/>
    </location>
</feature>
<evidence type="ECO:0000259" key="2">
    <source>
        <dbReference type="SMART" id="SM00470"/>
    </source>
</evidence>
<dbReference type="InterPro" id="IPR003115">
    <property type="entry name" value="ParB_N"/>
</dbReference>
<evidence type="ECO:0000256" key="1">
    <source>
        <dbReference type="SAM" id="MobiDB-lite"/>
    </source>
</evidence>
<dbReference type="Proteomes" id="UP000460412">
    <property type="component" value="Unassembled WGS sequence"/>
</dbReference>
<evidence type="ECO:0000313" key="4">
    <source>
        <dbReference type="Proteomes" id="UP000460412"/>
    </source>
</evidence>
<dbReference type="RefSeq" id="WP_016220712.1">
    <property type="nucleotide sequence ID" value="NZ_WUQX01000003.1"/>
</dbReference>
<feature type="compositionally biased region" description="Polar residues" evidence="1">
    <location>
        <begin position="1"/>
        <end position="21"/>
    </location>
</feature>
<keyword evidence="4" id="KW-1185">Reference proteome</keyword>
<organism evidence="3 4">
    <name type="scientific">Sporofaciens musculi</name>
    <dbReference type="NCBI Taxonomy" id="2681861"/>
    <lineage>
        <taxon>Bacteria</taxon>
        <taxon>Bacillati</taxon>
        <taxon>Bacillota</taxon>
        <taxon>Clostridia</taxon>
        <taxon>Lachnospirales</taxon>
        <taxon>Lachnospiraceae</taxon>
        <taxon>Sporofaciens</taxon>
    </lineage>
</organism>
<evidence type="ECO:0000313" key="3">
    <source>
        <dbReference type="EMBL" id="MXP79185.1"/>
    </source>
</evidence>
<comment type="caution">
    <text evidence="3">The sequence shown here is derived from an EMBL/GenBank/DDBJ whole genome shotgun (WGS) entry which is preliminary data.</text>
</comment>
<gene>
    <name evidence="3" type="ORF">GN277_28950</name>
</gene>